<evidence type="ECO:0000256" key="4">
    <source>
        <dbReference type="ARBA" id="ARBA00022679"/>
    </source>
</evidence>
<dbReference type="Gene3D" id="3.30.565.10">
    <property type="entry name" value="Histidine kinase-like ATPase, C-terminal domain"/>
    <property type="match status" value="1"/>
</dbReference>
<dbReference type="Proteomes" id="UP000293925">
    <property type="component" value="Unassembled WGS sequence"/>
</dbReference>
<evidence type="ECO:0000313" key="13">
    <source>
        <dbReference type="Proteomes" id="UP000293925"/>
    </source>
</evidence>
<evidence type="ECO:0000256" key="3">
    <source>
        <dbReference type="ARBA" id="ARBA00022553"/>
    </source>
</evidence>
<evidence type="ECO:0000256" key="1">
    <source>
        <dbReference type="ARBA" id="ARBA00000085"/>
    </source>
</evidence>
<keyword evidence="9" id="KW-0175">Coiled coil</keyword>
<dbReference type="PROSITE" id="PS50109">
    <property type="entry name" value="HIS_KIN"/>
    <property type="match status" value="1"/>
</dbReference>
<dbReference type="OrthoDB" id="1523170at2"/>
<feature type="transmembrane region" description="Helical" evidence="10">
    <location>
        <begin position="717"/>
        <end position="736"/>
    </location>
</feature>
<evidence type="ECO:0000256" key="8">
    <source>
        <dbReference type="PROSITE-ProRule" id="PRU00339"/>
    </source>
</evidence>
<keyword evidence="7" id="KW-0067">ATP-binding</keyword>
<dbReference type="Pfam" id="PF02518">
    <property type="entry name" value="HATPase_c"/>
    <property type="match status" value="1"/>
</dbReference>
<sequence length="984" mass="113052">MKKIKLNLLIILFVFFGIRLSADPIYIAISDKDANSILKRLSKTGNNRIKADMLLDLAYYYLYKTYETRASFNSNLDSADFYGRQGQLLSRSIDYRKGVLTADLFKGIACHQQGNDIKAVSIYRKVLTEANKASLFDLQGRTWYELGILQEKNERLSCYKKAKTCYRKNGDKLRMKYMDILTGLANELTVKGQYFPGYLPISPSNIPSIRKKINETSVKQEKLDLLLRLASIYIYRNGEEKVHIDSAVLLLSQAKTLSIALKDKHCYNETLLLTASCYQERNQIGIVNKILSVLSDTSKVKLLINLSDHYWYAAFKKPGQINTGFLDSAELLNQQSLKSSMVLAKPVYIKQSMDRLMRLAEWYKYGSKKDPETHYGFIMRYAPSAGYPSKARLYSSFCNEYVNRGNFYKGLYYAQLTEKNLNEKLSVEDRISVYTGLLSIYKRTENYEKSLIYHRKLIDGNAIFGMKILIYSIINSYAECLIAMQRPSEALNYVKTISTKLPPDMEQSKLYYHVALGHCYRALGQYHLAEENYKEAIRYGERQRANPGSLYNDLGSLYALTRDFKKADESIRNTEKYPLANNTPYLIQYYALKSRIDSAMGNYQPAYKYLGISKRLSDSIYMVSKDKHTQELEFAYQTQKKETDLRLKDNNIRLLNQNAALLYQTAKTQQAQLKEAGLITQQNLTDLKLRQKDIDLLNQNAKLQESNLQKQQFQQKVVIGAALMLLLLTLLLYRLYRIKRTSNRQLESQQVKIEQSNNKLRILLEEKEWLLKEIHHRVKNNLHTVMSLLESQSAYLENDALEAIKNSQHRIYAMSLIHQKLYLSDDVKAINMAQYIPELVRYLKESFDVKNNIKFDIQITEVEFDVAEAVPLGLIVNEVITNALKYAFKAGDRGKITISLKHCSQNLYELSITDNGQGLPHDFELGSIKSLGMKLIKGLTGQLEAYLKIDSEGGTKITISSLSNNDLKTIKLMESEDSLEPLSA</sequence>
<dbReference type="GO" id="GO:0004673">
    <property type="term" value="F:protein histidine kinase activity"/>
    <property type="evidence" value="ECO:0007669"/>
    <property type="project" value="UniProtKB-EC"/>
</dbReference>
<evidence type="ECO:0000259" key="11">
    <source>
        <dbReference type="PROSITE" id="PS50109"/>
    </source>
</evidence>
<dbReference type="SUPFAM" id="SSF55874">
    <property type="entry name" value="ATPase domain of HSP90 chaperone/DNA topoisomerase II/histidine kinase"/>
    <property type="match status" value="1"/>
</dbReference>
<keyword evidence="10" id="KW-0812">Transmembrane</keyword>
<dbReference type="EC" id="2.7.13.3" evidence="2"/>
<dbReference type="PROSITE" id="PS50005">
    <property type="entry name" value="TPR"/>
    <property type="match status" value="1"/>
</dbReference>
<evidence type="ECO:0000256" key="6">
    <source>
        <dbReference type="ARBA" id="ARBA00022777"/>
    </source>
</evidence>
<dbReference type="PANTHER" id="PTHR41523">
    <property type="entry name" value="TWO-COMPONENT SYSTEM SENSOR PROTEIN"/>
    <property type="match status" value="1"/>
</dbReference>
<evidence type="ECO:0000256" key="2">
    <source>
        <dbReference type="ARBA" id="ARBA00012438"/>
    </source>
</evidence>
<dbReference type="Gene3D" id="3.30.450.20">
    <property type="entry name" value="PAS domain"/>
    <property type="match status" value="1"/>
</dbReference>
<accession>A0A4R0Q2C6</accession>
<keyword evidence="5" id="KW-0547">Nucleotide-binding</keyword>
<dbReference type="InterPro" id="IPR003594">
    <property type="entry name" value="HATPase_dom"/>
</dbReference>
<dbReference type="EMBL" id="SJSO01000009">
    <property type="protein sequence ID" value="TCD26503.1"/>
    <property type="molecule type" value="Genomic_DNA"/>
</dbReference>
<dbReference type="SUPFAM" id="SSF48452">
    <property type="entry name" value="TPR-like"/>
    <property type="match status" value="1"/>
</dbReference>
<keyword evidence="6" id="KW-0418">Kinase</keyword>
<dbReference type="AlphaFoldDB" id="A0A4R0Q2C6"/>
<proteinExistence type="predicted"/>
<comment type="caution">
    <text evidence="12">The sequence shown here is derived from an EMBL/GenBank/DDBJ whole genome shotgun (WGS) entry which is preliminary data.</text>
</comment>
<dbReference type="RefSeq" id="WP_131530791.1">
    <property type="nucleotide sequence ID" value="NZ_SJSO01000009.1"/>
</dbReference>
<evidence type="ECO:0000313" key="12">
    <source>
        <dbReference type="EMBL" id="TCD26503.1"/>
    </source>
</evidence>
<keyword evidence="8" id="KW-0802">TPR repeat</keyword>
<feature type="coiled-coil region" evidence="9">
    <location>
        <begin position="696"/>
        <end position="773"/>
    </location>
</feature>
<evidence type="ECO:0000256" key="5">
    <source>
        <dbReference type="ARBA" id="ARBA00022741"/>
    </source>
</evidence>
<keyword evidence="10" id="KW-1133">Transmembrane helix</keyword>
<keyword evidence="3" id="KW-0597">Phosphoprotein</keyword>
<dbReference type="InterPro" id="IPR011990">
    <property type="entry name" value="TPR-like_helical_dom_sf"/>
</dbReference>
<keyword evidence="10" id="KW-0472">Membrane</keyword>
<feature type="repeat" description="TPR" evidence="8">
    <location>
        <begin position="510"/>
        <end position="543"/>
    </location>
</feature>
<dbReference type="InterPro" id="IPR019734">
    <property type="entry name" value="TPR_rpt"/>
</dbReference>
<dbReference type="Pfam" id="PF07568">
    <property type="entry name" value="HisKA_2"/>
    <property type="match status" value="1"/>
</dbReference>
<dbReference type="GO" id="GO:0005524">
    <property type="term" value="F:ATP binding"/>
    <property type="evidence" value="ECO:0007669"/>
    <property type="project" value="UniProtKB-KW"/>
</dbReference>
<dbReference type="SMART" id="SM00387">
    <property type="entry name" value="HATPase_c"/>
    <property type="match status" value="1"/>
</dbReference>
<comment type="catalytic activity">
    <reaction evidence="1">
        <text>ATP + protein L-histidine = ADP + protein N-phospho-L-histidine.</text>
        <dbReference type="EC" id="2.7.13.3"/>
    </reaction>
</comment>
<dbReference type="Gene3D" id="1.25.40.10">
    <property type="entry name" value="Tetratricopeptide repeat domain"/>
    <property type="match status" value="1"/>
</dbReference>
<evidence type="ECO:0000256" key="10">
    <source>
        <dbReference type="SAM" id="Phobius"/>
    </source>
</evidence>
<dbReference type="PANTHER" id="PTHR41523:SF8">
    <property type="entry name" value="ETHYLENE RESPONSE SENSOR PROTEIN"/>
    <property type="match status" value="1"/>
</dbReference>
<reference evidence="12 13" key="1">
    <citation type="submission" date="2019-02" db="EMBL/GenBank/DDBJ databases">
        <title>Pedobacter sp. RP-3-21 sp. nov., isolated from Arctic soil.</title>
        <authorList>
            <person name="Dahal R.H."/>
        </authorList>
    </citation>
    <scope>NUCLEOTIDE SEQUENCE [LARGE SCALE GENOMIC DNA]</scope>
    <source>
        <strain evidence="12 13">RP-3-21</strain>
    </source>
</reference>
<protein>
    <recommendedName>
        <fullName evidence="2">histidine kinase</fullName>
        <ecNumber evidence="2">2.7.13.3</ecNumber>
    </recommendedName>
</protein>
<gene>
    <name evidence="12" type="ORF">EZ456_12990</name>
</gene>
<keyword evidence="13" id="KW-1185">Reference proteome</keyword>
<evidence type="ECO:0000256" key="7">
    <source>
        <dbReference type="ARBA" id="ARBA00022840"/>
    </source>
</evidence>
<dbReference type="InterPro" id="IPR005467">
    <property type="entry name" value="His_kinase_dom"/>
</dbReference>
<feature type="domain" description="Histidine kinase" evidence="11">
    <location>
        <begin position="773"/>
        <end position="960"/>
    </location>
</feature>
<evidence type="ECO:0000256" key="9">
    <source>
        <dbReference type="SAM" id="Coils"/>
    </source>
</evidence>
<dbReference type="InterPro" id="IPR011495">
    <property type="entry name" value="Sig_transdc_His_kin_sub2_dim/P"/>
</dbReference>
<dbReference type="InterPro" id="IPR036890">
    <property type="entry name" value="HATPase_C_sf"/>
</dbReference>
<organism evidence="12 13">
    <name type="scientific">Pedobacter psychrodurus</name>
    <dbReference type="NCBI Taxonomy" id="2530456"/>
    <lineage>
        <taxon>Bacteria</taxon>
        <taxon>Pseudomonadati</taxon>
        <taxon>Bacteroidota</taxon>
        <taxon>Sphingobacteriia</taxon>
        <taxon>Sphingobacteriales</taxon>
        <taxon>Sphingobacteriaceae</taxon>
        <taxon>Pedobacter</taxon>
    </lineage>
</organism>
<name>A0A4R0Q2C6_9SPHI</name>
<keyword evidence="4" id="KW-0808">Transferase</keyword>